<feature type="domain" description="S1 motif" evidence="5">
    <location>
        <begin position="291"/>
        <end position="359"/>
    </location>
</feature>
<dbReference type="PANTHER" id="PTHR10724">
    <property type="entry name" value="30S RIBOSOMAL PROTEIN S1"/>
    <property type="match status" value="1"/>
</dbReference>
<dbReference type="Pfam" id="PF00575">
    <property type="entry name" value="S1"/>
    <property type="match status" value="4"/>
</dbReference>
<name>A0A1F4TNH3_UNCSA</name>
<feature type="compositionally biased region" description="Acidic residues" evidence="4">
    <location>
        <begin position="492"/>
        <end position="505"/>
    </location>
</feature>
<keyword evidence="2" id="KW-0689">Ribosomal protein</keyword>
<sequence>MSNELQGTNLENTKGQDEFQEVEDLIKETLAETQVLENKAAQPAPVQEKVPEQAQQQEKTPVIVPPVEETKTKFEATEINLPRPVEAAAPQKKALPKSVPVTQGEKYDATFREYKVGDIVKGTVLKIDQSGVLVDIKYKADGLILPEEVAETLSGTLEDVVKVGQVIDVLIENLESKEGNVVLSKKQADSEVRWKRAYDAMRKKEVLDGKVIQALKGGLVVDCDGIRGFVPASQVQRQKDEPLDVFKDKTIPLKVIEVDRRQGKVTLSHRMAAGQKSQQDLEKVLAGLEVGQVRHGTVSSIKNFGAFVNIGGIDGLIHLSELSWKRVKHPSVLVKVGQELDVFVLGVDRVNKKVALGLKELQDDPWVKATDYYKAGQIIKVKIVRFAKFGAFAELDHDLEGLIHVSEMCKESVRSPEEAKRPDGQPIKIDDEVEVKVLRVIPEEQKIGLSIKGAIRKKEQEALKAVTPPPEENKVTIGDMVAQKEKERAEREAEEEETENEADAS</sequence>
<feature type="domain" description="S1 motif" evidence="5">
    <location>
        <begin position="204"/>
        <end position="270"/>
    </location>
</feature>
<dbReference type="PRINTS" id="PR00681">
    <property type="entry name" value="RIBOSOMALS1"/>
</dbReference>
<dbReference type="GO" id="GO:0003735">
    <property type="term" value="F:structural constituent of ribosome"/>
    <property type="evidence" value="ECO:0007669"/>
    <property type="project" value="TreeGrafter"/>
</dbReference>
<evidence type="ECO:0000256" key="1">
    <source>
        <dbReference type="ARBA" id="ARBA00006767"/>
    </source>
</evidence>
<dbReference type="Gene3D" id="2.40.50.140">
    <property type="entry name" value="Nucleic acid-binding proteins"/>
    <property type="match status" value="4"/>
</dbReference>
<evidence type="ECO:0000259" key="5">
    <source>
        <dbReference type="PROSITE" id="PS50126"/>
    </source>
</evidence>
<accession>A0A1F4TNH3</accession>
<evidence type="ECO:0000313" key="7">
    <source>
        <dbReference type="Proteomes" id="UP000177309"/>
    </source>
</evidence>
<evidence type="ECO:0000256" key="3">
    <source>
        <dbReference type="ARBA" id="ARBA00023274"/>
    </source>
</evidence>
<dbReference type="CDD" id="cd05687">
    <property type="entry name" value="S1_RPS1_repeat_ec1_hs1"/>
    <property type="match status" value="1"/>
</dbReference>
<dbReference type="AlphaFoldDB" id="A0A1F4TNH3"/>
<dbReference type="InterPro" id="IPR035104">
    <property type="entry name" value="Ribosomal_protein_S1-like"/>
</dbReference>
<dbReference type="Proteomes" id="UP000177309">
    <property type="component" value="Unassembled WGS sequence"/>
</dbReference>
<dbReference type="CDD" id="cd05688">
    <property type="entry name" value="S1_RPS1_repeat_ec3"/>
    <property type="match status" value="1"/>
</dbReference>
<dbReference type="CDD" id="cd04465">
    <property type="entry name" value="S1_RPS1_repeat_ec2_hs2"/>
    <property type="match status" value="1"/>
</dbReference>
<protein>
    <recommendedName>
        <fullName evidence="5">S1 motif domain-containing protein</fullName>
    </recommendedName>
</protein>
<evidence type="ECO:0000256" key="4">
    <source>
        <dbReference type="SAM" id="MobiDB-lite"/>
    </source>
</evidence>
<evidence type="ECO:0000313" key="6">
    <source>
        <dbReference type="EMBL" id="OGC33593.1"/>
    </source>
</evidence>
<organism evidence="6 7">
    <name type="scientific">candidate division WOR-1 bacterium RIFOXYC2_FULL_41_25</name>
    <dbReference type="NCBI Taxonomy" id="1802586"/>
    <lineage>
        <taxon>Bacteria</taxon>
        <taxon>Bacillati</taxon>
        <taxon>Saganbacteria</taxon>
    </lineage>
</organism>
<dbReference type="SUPFAM" id="SSF50249">
    <property type="entry name" value="Nucleic acid-binding proteins"/>
    <property type="match status" value="4"/>
</dbReference>
<dbReference type="PANTHER" id="PTHR10724:SF7">
    <property type="entry name" value="SMALL RIBOSOMAL SUBUNIT PROTEIN BS1C"/>
    <property type="match status" value="1"/>
</dbReference>
<dbReference type="PROSITE" id="PS50126">
    <property type="entry name" value="S1"/>
    <property type="match status" value="4"/>
</dbReference>
<feature type="domain" description="S1 motif" evidence="5">
    <location>
        <begin position="376"/>
        <end position="452"/>
    </location>
</feature>
<evidence type="ECO:0000256" key="2">
    <source>
        <dbReference type="ARBA" id="ARBA00022980"/>
    </source>
</evidence>
<proteinExistence type="inferred from homology"/>
<dbReference type="InterPro" id="IPR003029">
    <property type="entry name" value="S1_domain"/>
</dbReference>
<dbReference type="SMART" id="SM00316">
    <property type="entry name" value="S1"/>
    <property type="match status" value="4"/>
</dbReference>
<reference evidence="6 7" key="1">
    <citation type="journal article" date="2016" name="Nat. Commun.">
        <title>Thousands of microbial genomes shed light on interconnected biogeochemical processes in an aquifer system.</title>
        <authorList>
            <person name="Anantharaman K."/>
            <person name="Brown C.T."/>
            <person name="Hug L.A."/>
            <person name="Sharon I."/>
            <person name="Castelle C.J."/>
            <person name="Probst A.J."/>
            <person name="Thomas B.C."/>
            <person name="Singh A."/>
            <person name="Wilkins M.J."/>
            <person name="Karaoz U."/>
            <person name="Brodie E.L."/>
            <person name="Williams K.H."/>
            <person name="Hubbard S.S."/>
            <person name="Banfield J.F."/>
        </authorList>
    </citation>
    <scope>NUCLEOTIDE SEQUENCE [LARGE SCALE GENOMIC DNA]</scope>
</reference>
<comment type="similarity">
    <text evidence="1">Belongs to the bacterial ribosomal protein bS1 family.</text>
</comment>
<feature type="region of interest" description="Disordered" evidence="4">
    <location>
        <begin position="36"/>
        <end position="59"/>
    </location>
</feature>
<dbReference type="EMBL" id="MEUI01000031">
    <property type="protein sequence ID" value="OGC33593.1"/>
    <property type="molecule type" value="Genomic_DNA"/>
</dbReference>
<feature type="domain" description="S1 motif" evidence="5">
    <location>
        <begin position="117"/>
        <end position="186"/>
    </location>
</feature>
<keyword evidence="3" id="KW-0687">Ribonucleoprotein</keyword>
<feature type="compositionally biased region" description="Basic and acidic residues" evidence="4">
    <location>
        <begin position="482"/>
        <end position="491"/>
    </location>
</feature>
<dbReference type="GO" id="GO:0003729">
    <property type="term" value="F:mRNA binding"/>
    <property type="evidence" value="ECO:0007669"/>
    <property type="project" value="TreeGrafter"/>
</dbReference>
<dbReference type="GO" id="GO:0006412">
    <property type="term" value="P:translation"/>
    <property type="evidence" value="ECO:0007669"/>
    <property type="project" value="TreeGrafter"/>
</dbReference>
<dbReference type="InterPro" id="IPR012340">
    <property type="entry name" value="NA-bd_OB-fold"/>
</dbReference>
<feature type="region of interest" description="Disordered" evidence="4">
    <location>
        <begin position="462"/>
        <end position="505"/>
    </location>
</feature>
<gene>
    <name evidence="6" type="ORF">A2462_02800</name>
</gene>
<comment type="caution">
    <text evidence="6">The sequence shown here is derived from an EMBL/GenBank/DDBJ whole genome shotgun (WGS) entry which is preliminary data.</text>
</comment>
<dbReference type="InterPro" id="IPR050437">
    <property type="entry name" value="Ribos_protein_bS1-like"/>
</dbReference>